<feature type="transmembrane region" description="Helical" evidence="3">
    <location>
        <begin position="70"/>
        <end position="87"/>
    </location>
</feature>
<reference evidence="5 6" key="1">
    <citation type="journal article" date="2013" name="Int. J. Syst. Evol. Microbiol.">
        <title>Sphingomonas kyungheensis sp. nov., a bacterium with ginsenoside-converting activity isolated from soil of a ginseng field.</title>
        <authorList>
            <person name="Son H.M."/>
            <person name="Yang J.E."/>
            <person name="Park Y."/>
            <person name="Han C.K."/>
            <person name="Kim S.G."/>
            <person name="Kook M."/>
            <person name="Yi T.H."/>
        </authorList>
    </citation>
    <scope>NUCLEOTIDE SEQUENCE [LARGE SCALE GENOMIC DNA]</scope>
    <source>
        <strain evidence="5 6">LMG 26582</strain>
    </source>
</reference>
<dbReference type="PANTHER" id="PTHR30576:SF0">
    <property type="entry name" value="UNDECAPRENYL-PHOSPHATE N-ACETYLGALACTOSAMINYL 1-PHOSPHATE TRANSFERASE-RELATED"/>
    <property type="match status" value="1"/>
</dbReference>
<feature type="transmembrane region" description="Helical" evidence="3">
    <location>
        <begin position="125"/>
        <end position="143"/>
    </location>
</feature>
<keyword evidence="6" id="KW-1185">Reference proteome</keyword>
<dbReference type="GO" id="GO:0016740">
    <property type="term" value="F:transferase activity"/>
    <property type="evidence" value="ECO:0007669"/>
    <property type="project" value="UniProtKB-KW"/>
</dbReference>
<organism evidence="5 6">
    <name type="scientific">Sphingomonas kyungheensis</name>
    <dbReference type="NCBI Taxonomy" id="1069987"/>
    <lineage>
        <taxon>Bacteria</taxon>
        <taxon>Pseudomonadati</taxon>
        <taxon>Pseudomonadota</taxon>
        <taxon>Alphaproteobacteria</taxon>
        <taxon>Sphingomonadales</taxon>
        <taxon>Sphingomonadaceae</taxon>
        <taxon>Sphingomonas</taxon>
    </lineage>
</organism>
<dbReference type="RefSeq" id="WP_336545512.1">
    <property type="nucleotide sequence ID" value="NZ_JBBBDM010000005.1"/>
</dbReference>
<evidence type="ECO:0000256" key="1">
    <source>
        <dbReference type="ARBA" id="ARBA00006464"/>
    </source>
</evidence>
<feature type="domain" description="Bacterial sugar transferase" evidence="4">
    <location>
        <begin position="253"/>
        <end position="438"/>
    </location>
</feature>
<evidence type="ECO:0000313" key="5">
    <source>
        <dbReference type="EMBL" id="MEI5687904.1"/>
    </source>
</evidence>
<dbReference type="Proteomes" id="UP001367771">
    <property type="component" value="Unassembled WGS sequence"/>
</dbReference>
<evidence type="ECO:0000256" key="3">
    <source>
        <dbReference type="SAM" id="Phobius"/>
    </source>
</evidence>
<dbReference type="PANTHER" id="PTHR30576">
    <property type="entry name" value="COLANIC BIOSYNTHESIS UDP-GLUCOSE LIPID CARRIER TRANSFERASE"/>
    <property type="match status" value="1"/>
</dbReference>
<keyword evidence="2" id="KW-0270">Exopolysaccharide synthesis</keyword>
<dbReference type="InterPro" id="IPR003362">
    <property type="entry name" value="Bact_transf"/>
</dbReference>
<comment type="similarity">
    <text evidence="1">Belongs to the bacterial sugar transferase family.</text>
</comment>
<protein>
    <submittedName>
        <fullName evidence="5">Sugar transferase</fullName>
    </submittedName>
</protein>
<name>A0ABU8H4C8_9SPHN</name>
<comment type="caution">
    <text evidence="5">The sequence shown here is derived from an EMBL/GenBank/DDBJ whole genome shotgun (WGS) entry which is preliminary data.</text>
</comment>
<feature type="transmembrane region" description="Helical" evidence="3">
    <location>
        <begin position="41"/>
        <end position="58"/>
    </location>
</feature>
<keyword evidence="3" id="KW-0812">Transmembrane</keyword>
<dbReference type="Pfam" id="PF02397">
    <property type="entry name" value="Bac_transf"/>
    <property type="match status" value="1"/>
</dbReference>
<feature type="transmembrane region" description="Helical" evidence="3">
    <location>
        <begin position="99"/>
        <end position="119"/>
    </location>
</feature>
<evidence type="ECO:0000256" key="2">
    <source>
        <dbReference type="ARBA" id="ARBA00023169"/>
    </source>
</evidence>
<sequence length="444" mass="50315">MNAVIGDLFRVYYSFSMAAWSVMITPRLRRLPTSRPPRFQLSGALLFAGVLPYLIRLLTFESGANVELHTQTLGIVCLSTCLGYWFIRNFVTYPGVEKTGYILTSFFIAYGIFAFLLIIGRIEYSRFMLFCGMIMSIVWFYFVSAYGARRYSFCVGLAPFGDNAPMPDAVGISWRRLNEPGPLPPEIDAVSADLRVDMPDEWERALADYALSGIPVYHTKHLRESLSGQVDLEHISENNFGSLSPVSAYMTVKHGFDRVLALLGLVMIAPVMVLCCIFVKMDSPGPALFRQRRIGYQGKPFTVFKLRTMTVRTLGQDDRSAAMTKDDDVRVTRIGRFLRTSRLDEVPQLINVLLGQMSWIGPRPEAEVLSKWYENEIPFYRYRHIVRPGITGWAQVNQGHVTDITDVKTKLNFDFYYISNLSVSLDLLIVAKTIRTMVTGFGAR</sequence>
<evidence type="ECO:0000259" key="4">
    <source>
        <dbReference type="Pfam" id="PF02397"/>
    </source>
</evidence>
<feature type="transmembrane region" description="Helical" evidence="3">
    <location>
        <begin position="259"/>
        <end position="281"/>
    </location>
</feature>
<keyword evidence="3" id="KW-1133">Transmembrane helix</keyword>
<proteinExistence type="inferred from homology"/>
<accession>A0ABU8H4C8</accession>
<gene>
    <name evidence="5" type="ORF">V8201_12510</name>
</gene>
<keyword evidence="3" id="KW-0472">Membrane</keyword>
<keyword evidence="5" id="KW-0808">Transferase</keyword>
<evidence type="ECO:0000313" key="6">
    <source>
        <dbReference type="Proteomes" id="UP001367771"/>
    </source>
</evidence>
<dbReference type="EMBL" id="JBBBDM010000005">
    <property type="protein sequence ID" value="MEI5687904.1"/>
    <property type="molecule type" value="Genomic_DNA"/>
</dbReference>